<dbReference type="EMBL" id="FSRE01000001">
    <property type="protein sequence ID" value="SIN68607.1"/>
    <property type="molecule type" value="Genomic_DNA"/>
</dbReference>
<evidence type="ECO:0000256" key="7">
    <source>
        <dbReference type="ARBA" id="ARBA00023015"/>
    </source>
</evidence>
<dbReference type="Gene3D" id="3.40.190.10">
    <property type="entry name" value="Periplasmic binding protein-like II"/>
    <property type="match status" value="1"/>
</dbReference>
<dbReference type="InterPro" id="IPR037406">
    <property type="entry name" value="MetR_PBP2"/>
</dbReference>
<keyword evidence="14" id="KW-1185">Reference proteome</keyword>
<dbReference type="GO" id="GO:0000976">
    <property type="term" value="F:transcription cis-regulatory region binding"/>
    <property type="evidence" value="ECO:0007669"/>
    <property type="project" value="TreeGrafter"/>
</dbReference>
<dbReference type="FunFam" id="1.10.10.10:FF:000001">
    <property type="entry name" value="LysR family transcriptional regulator"/>
    <property type="match status" value="1"/>
</dbReference>
<dbReference type="CDD" id="cd00090">
    <property type="entry name" value="HTH_ARSR"/>
    <property type="match status" value="1"/>
</dbReference>
<evidence type="ECO:0000256" key="5">
    <source>
        <dbReference type="ARBA" id="ARBA00022491"/>
    </source>
</evidence>
<evidence type="ECO:0000313" key="13">
    <source>
        <dbReference type="EMBL" id="SIN68607.1"/>
    </source>
</evidence>
<dbReference type="InterPro" id="IPR000847">
    <property type="entry name" value="LysR_HTH_N"/>
</dbReference>
<dbReference type="InterPro" id="IPR011991">
    <property type="entry name" value="ArsR-like_HTH"/>
</dbReference>
<keyword evidence="5" id="KW-0678">Repressor</keyword>
<evidence type="ECO:0000256" key="2">
    <source>
        <dbReference type="ARBA" id="ARBA00009437"/>
    </source>
</evidence>
<dbReference type="PRINTS" id="PR00039">
    <property type="entry name" value="HTHLYSR"/>
</dbReference>
<evidence type="ECO:0000256" key="9">
    <source>
        <dbReference type="ARBA" id="ARBA00023159"/>
    </source>
</evidence>
<dbReference type="PANTHER" id="PTHR30126">
    <property type="entry name" value="HTH-TYPE TRANSCRIPTIONAL REGULATOR"/>
    <property type="match status" value="1"/>
</dbReference>
<evidence type="ECO:0000256" key="11">
    <source>
        <dbReference type="ARBA" id="ARBA00023167"/>
    </source>
</evidence>
<keyword evidence="10" id="KW-0804">Transcription</keyword>
<dbReference type="InterPro" id="IPR036388">
    <property type="entry name" value="WH-like_DNA-bd_sf"/>
</dbReference>
<evidence type="ECO:0000256" key="3">
    <source>
        <dbReference type="ARBA" id="ARBA00019365"/>
    </source>
</evidence>
<evidence type="ECO:0000313" key="14">
    <source>
        <dbReference type="Proteomes" id="UP000198461"/>
    </source>
</evidence>
<dbReference type="GO" id="GO:0003700">
    <property type="term" value="F:DNA-binding transcription factor activity"/>
    <property type="evidence" value="ECO:0007669"/>
    <property type="project" value="InterPro"/>
</dbReference>
<dbReference type="STRING" id="364032.SAMN05443662_0046"/>
<feature type="domain" description="HTH lysR-type" evidence="12">
    <location>
        <begin position="2"/>
        <end position="59"/>
    </location>
</feature>
<comment type="similarity">
    <text evidence="2">Belongs to the LysR transcriptional regulatory family.</text>
</comment>
<dbReference type="OrthoDB" id="155872at2"/>
<proteinExistence type="inferred from homology"/>
<dbReference type="Gene3D" id="1.10.10.10">
    <property type="entry name" value="Winged helix-like DNA-binding domain superfamily/Winged helix DNA-binding domain"/>
    <property type="match status" value="1"/>
</dbReference>
<dbReference type="InterPro" id="IPR005119">
    <property type="entry name" value="LysR_subst-bd"/>
</dbReference>
<protein>
    <recommendedName>
        <fullName evidence="3">HTH-type transcriptional regulator MetR</fullName>
    </recommendedName>
</protein>
<dbReference type="Pfam" id="PF00126">
    <property type="entry name" value="HTH_1"/>
    <property type="match status" value="1"/>
</dbReference>
<accession>A0A1N6DD11</accession>
<evidence type="ECO:0000256" key="4">
    <source>
        <dbReference type="ARBA" id="ARBA00022490"/>
    </source>
</evidence>
<dbReference type="SUPFAM" id="SSF53850">
    <property type="entry name" value="Periplasmic binding protein-like II"/>
    <property type="match status" value="1"/>
</dbReference>
<keyword evidence="9" id="KW-0010">Activator</keyword>
<dbReference type="RefSeq" id="WP_074200400.1">
    <property type="nucleotide sequence ID" value="NZ_FSRE01000001.1"/>
</dbReference>
<dbReference type="CDD" id="cd08441">
    <property type="entry name" value="PBP2_MetR"/>
    <property type="match status" value="1"/>
</dbReference>
<keyword evidence="7" id="KW-0805">Transcription regulation</keyword>
<evidence type="ECO:0000259" key="12">
    <source>
        <dbReference type="PROSITE" id="PS50931"/>
    </source>
</evidence>
<gene>
    <name evidence="13" type="ORF">SAMN05443662_0046</name>
</gene>
<keyword evidence="6" id="KW-0028">Amino-acid biosynthesis</keyword>
<dbReference type="Proteomes" id="UP000198461">
    <property type="component" value="Unassembled WGS sequence"/>
</dbReference>
<sequence>MIELRHLRTLQALAETGSVSRAAERLNLTQSALSHQLKQLEAQLGFVLFERKSSPLRFTPAGQVLLRTAQSVLPRIEQAQMELRAMASGEAGRLFVAVECHSCFEWLMPVVRDFQARWPQVDLDILPSLTRSALEMLAEHRCELVITSDPQPSRQWVFEPLFSYEQVLVMPSDHRLATRAVVEPDDLAEETLICYPVPEEKLDVFRKFLRPAGVRPKSLRFSELTLMMLQLVDAGRGVCVLPRWLVASQPAFAHLPVAQLGEDGLHSTLYGAYSVHQRDFAPLQDFIATVQKRQQEAAAESA</sequence>
<dbReference type="InterPro" id="IPR036390">
    <property type="entry name" value="WH_DNA-bd_sf"/>
</dbReference>
<evidence type="ECO:0000256" key="10">
    <source>
        <dbReference type="ARBA" id="ARBA00023163"/>
    </source>
</evidence>
<dbReference type="SUPFAM" id="SSF46785">
    <property type="entry name" value="Winged helix' DNA-binding domain"/>
    <property type="match status" value="1"/>
</dbReference>
<dbReference type="AlphaFoldDB" id="A0A1N6DD11"/>
<organism evidence="13 14">
    <name type="scientific">Sulfurivirga caldicuralii</name>
    <dbReference type="NCBI Taxonomy" id="364032"/>
    <lineage>
        <taxon>Bacteria</taxon>
        <taxon>Pseudomonadati</taxon>
        <taxon>Pseudomonadota</taxon>
        <taxon>Gammaproteobacteria</taxon>
        <taxon>Thiotrichales</taxon>
        <taxon>Piscirickettsiaceae</taxon>
        <taxon>Sulfurivirga</taxon>
    </lineage>
</organism>
<dbReference type="PROSITE" id="PS50931">
    <property type="entry name" value="HTH_LYSR"/>
    <property type="match status" value="1"/>
</dbReference>
<dbReference type="GO" id="GO:0005737">
    <property type="term" value="C:cytoplasm"/>
    <property type="evidence" value="ECO:0007669"/>
    <property type="project" value="UniProtKB-SubCell"/>
</dbReference>
<keyword evidence="11" id="KW-0486">Methionine biosynthesis</keyword>
<dbReference type="PANTHER" id="PTHR30126:SF25">
    <property type="entry name" value="HTH-TYPE TRANSCRIPTIONAL REGULATOR METR"/>
    <property type="match status" value="1"/>
</dbReference>
<keyword evidence="4" id="KW-0963">Cytoplasm</keyword>
<dbReference type="Pfam" id="PF03466">
    <property type="entry name" value="LysR_substrate"/>
    <property type="match status" value="1"/>
</dbReference>
<evidence type="ECO:0000256" key="6">
    <source>
        <dbReference type="ARBA" id="ARBA00022605"/>
    </source>
</evidence>
<comment type="subcellular location">
    <subcellularLocation>
        <location evidence="1">Cytoplasm</location>
    </subcellularLocation>
</comment>
<evidence type="ECO:0000256" key="8">
    <source>
        <dbReference type="ARBA" id="ARBA00023125"/>
    </source>
</evidence>
<dbReference type="GO" id="GO:0009086">
    <property type="term" value="P:methionine biosynthetic process"/>
    <property type="evidence" value="ECO:0007669"/>
    <property type="project" value="UniProtKB-KW"/>
</dbReference>
<reference evidence="13 14" key="1">
    <citation type="submission" date="2016-11" db="EMBL/GenBank/DDBJ databases">
        <authorList>
            <person name="Jaros S."/>
            <person name="Januszkiewicz K."/>
            <person name="Wedrychowicz H."/>
        </authorList>
    </citation>
    <scope>NUCLEOTIDE SEQUENCE [LARGE SCALE GENOMIC DNA]</scope>
    <source>
        <strain evidence="13 14">DSM 17737</strain>
    </source>
</reference>
<name>A0A1N6DD11_9GAMM</name>
<keyword evidence="8" id="KW-0238">DNA-binding</keyword>
<evidence type="ECO:0000256" key="1">
    <source>
        <dbReference type="ARBA" id="ARBA00004496"/>
    </source>
</evidence>